<dbReference type="InterPro" id="IPR012480">
    <property type="entry name" value="Hepar_II_III_C"/>
</dbReference>
<gene>
    <name evidence="3" type="ORF">BSYN_25430</name>
</gene>
<dbReference type="Pfam" id="PF07940">
    <property type="entry name" value="Hepar_II_III_C"/>
    <property type="match status" value="1"/>
</dbReference>
<protein>
    <submittedName>
        <fullName evidence="3">Heparinase</fullName>
    </submittedName>
</protein>
<feature type="domain" description="Heparinase II/III-like C-terminal" evidence="2">
    <location>
        <begin position="404"/>
        <end position="570"/>
    </location>
</feature>
<keyword evidence="4" id="KW-1185">Reference proteome</keyword>
<comment type="subcellular location">
    <subcellularLocation>
        <location evidence="1">Cell envelope</location>
    </subcellularLocation>
</comment>
<evidence type="ECO:0000256" key="1">
    <source>
        <dbReference type="ARBA" id="ARBA00004196"/>
    </source>
</evidence>
<reference evidence="3 4" key="1">
    <citation type="submission" date="2023-04" db="EMBL/GenBank/DDBJ databases">
        <title>Draft genome sequence of acteroides sedimenti strain YN3PY1.</title>
        <authorList>
            <person name="Yoshida N."/>
        </authorList>
    </citation>
    <scope>NUCLEOTIDE SEQUENCE [LARGE SCALE GENOMIC DNA]</scope>
    <source>
        <strain evidence="3 4">YN3PY1</strain>
    </source>
</reference>
<evidence type="ECO:0000259" key="2">
    <source>
        <dbReference type="Pfam" id="PF07940"/>
    </source>
</evidence>
<dbReference type="Gene3D" id="2.70.98.70">
    <property type="match status" value="1"/>
</dbReference>
<sequence length="636" mass="73145">MLFGFLIQAQAYTEKNLLQKHTDLKSLEKVLIMNQKWVPYPTYEDRAGWDKFLGDYKELYIKQGEKKLNYQWKVIKATDYIEYERSGSRNIMENPFDDNNKAIATLVMAELAEGKGRFIDQIINGVFHSCEMTSWALSAHLGAQRSGRSLPSNKEHIIELTSGDLGSLLSWTYYFFNKEFDKVNPIISERLHSELQKRILDTYMNEDRFWWMAFNWKQGDMINNWNPWCNFNVLQCYFLLENDREKLAKAVFRTIISVDKFLNYTNSDGACEEGPSYWGHAAGKLFDYLQMLYDGTGGKVSIFKEPMIKNMGEYISRSYVGNGWVVNFADASAKGGGLASTIFRYGKAVGSEEMMHFAAYLNSLTDSKKGLESDISFGRDIFRGLQTILYHKELLKETPSHTNAPYTWYPETQFCYMNNKSGLFFAAKGGYNNESHNHNDVGTFSLYLNTIPMFIDAGVGTYTRQTFSSERYSIWAMQSNYHNLPMINGVPQKFGSKYKATDVLFNSKTRTFSADIANAYPQEADAKSWVRSYTLDKEKLKITDTFALKNAKQNSRINFLTWGKVDISVSGKILVEVQGQKVALLYDKKVFTPSIETIKLDDSRLSNVWGQEIFRISLIAKNLKIKGTYKYEIVKQ</sequence>
<dbReference type="InterPro" id="IPR008929">
    <property type="entry name" value="Chondroitin_lyas"/>
</dbReference>
<dbReference type="Gene3D" id="1.50.10.100">
    <property type="entry name" value="Chondroitin AC/alginate lyase"/>
    <property type="match status" value="1"/>
</dbReference>
<dbReference type="SUPFAM" id="SSF48230">
    <property type="entry name" value="Chondroitin AC/alginate lyase"/>
    <property type="match status" value="1"/>
</dbReference>
<dbReference type="EMBL" id="AP028055">
    <property type="protein sequence ID" value="BEH00279.1"/>
    <property type="molecule type" value="Genomic_DNA"/>
</dbReference>
<evidence type="ECO:0000313" key="4">
    <source>
        <dbReference type="Proteomes" id="UP001496674"/>
    </source>
</evidence>
<evidence type="ECO:0000313" key="3">
    <source>
        <dbReference type="EMBL" id="BEH00279.1"/>
    </source>
</evidence>
<proteinExistence type="predicted"/>
<name>A0ABN6Z6V7_9BACE</name>
<accession>A0ABN6Z6V7</accession>
<organism evidence="3 4">
    <name type="scientific">Bacteroides sedimenti</name>
    <dbReference type="NCBI Taxonomy" id="2136147"/>
    <lineage>
        <taxon>Bacteria</taxon>
        <taxon>Pseudomonadati</taxon>
        <taxon>Bacteroidota</taxon>
        <taxon>Bacteroidia</taxon>
        <taxon>Bacteroidales</taxon>
        <taxon>Bacteroidaceae</taxon>
        <taxon>Bacteroides</taxon>
    </lineage>
</organism>
<dbReference type="Proteomes" id="UP001496674">
    <property type="component" value="Chromosome"/>
</dbReference>